<dbReference type="PANTHER" id="PTHR35011:SF11">
    <property type="entry name" value="TRAP TRANSPORTER SMALL PERMEASE PROTEIN"/>
    <property type="match status" value="1"/>
</dbReference>
<comment type="subcellular location">
    <subcellularLocation>
        <location evidence="1 9">Cell inner membrane</location>
        <topology evidence="1 9">Multi-pass membrane protein</topology>
    </subcellularLocation>
</comment>
<evidence type="ECO:0000256" key="5">
    <source>
        <dbReference type="ARBA" id="ARBA00022692"/>
    </source>
</evidence>
<feature type="transmembrane region" description="Helical" evidence="9">
    <location>
        <begin position="24"/>
        <end position="48"/>
    </location>
</feature>
<dbReference type="Proteomes" id="UP000603352">
    <property type="component" value="Unassembled WGS sequence"/>
</dbReference>
<evidence type="ECO:0000256" key="6">
    <source>
        <dbReference type="ARBA" id="ARBA00022989"/>
    </source>
</evidence>
<protein>
    <recommendedName>
        <fullName evidence="9">TRAP transporter small permease protein</fullName>
    </recommendedName>
</protein>
<comment type="caution">
    <text evidence="11">The sequence shown here is derived from an EMBL/GenBank/DDBJ whole genome shotgun (WGS) entry which is preliminary data.</text>
</comment>
<proteinExistence type="inferred from homology"/>
<dbReference type="InterPro" id="IPR007387">
    <property type="entry name" value="TRAP_DctQ"/>
</dbReference>
<feature type="transmembrane region" description="Helical" evidence="9">
    <location>
        <begin position="63"/>
        <end position="81"/>
    </location>
</feature>
<keyword evidence="5 9" id="KW-0812">Transmembrane</keyword>
<evidence type="ECO:0000256" key="2">
    <source>
        <dbReference type="ARBA" id="ARBA00022448"/>
    </source>
</evidence>
<keyword evidence="2 9" id="KW-0813">Transport</keyword>
<evidence type="ECO:0000259" key="10">
    <source>
        <dbReference type="Pfam" id="PF04290"/>
    </source>
</evidence>
<keyword evidence="12" id="KW-1185">Reference proteome</keyword>
<dbReference type="PANTHER" id="PTHR35011">
    <property type="entry name" value="2,3-DIKETO-L-GULONATE TRAP TRANSPORTER SMALL PERMEASE PROTEIN YIAM"/>
    <property type="match status" value="1"/>
</dbReference>
<keyword evidence="6 9" id="KW-1133">Transmembrane helix</keyword>
<reference evidence="12" key="1">
    <citation type="journal article" date="2019" name="Int. J. Syst. Evol. Microbiol.">
        <title>The Global Catalogue of Microorganisms (GCM) 10K type strain sequencing project: providing services to taxonomists for standard genome sequencing and annotation.</title>
        <authorList>
            <consortium name="The Broad Institute Genomics Platform"/>
            <consortium name="The Broad Institute Genome Sequencing Center for Infectious Disease"/>
            <person name="Wu L."/>
            <person name="Ma J."/>
        </authorList>
    </citation>
    <scope>NUCLEOTIDE SEQUENCE [LARGE SCALE GENOMIC DNA]</scope>
    <source>
        <strain evidence="12">CGMCC 1.10188</strain>
    </source>
</reference>
<sequence length="183" mass="19544">MSETFFLETVRLMIVRLILAADRFLTGLAVLAAMLALGAAVAIGFWQIVARFVLAQPSPWSEVAIQLLIAWMVFLGAAGAFRTGAAVSVDLARRASSGVTRLVLDGLIAVSSFAFLGLMVWQGIIIAQRVRFQNLAGLDIPVSVAYAALPAGAAFCMLAVLARLVDPQTRRDEADRAQLDAQV</sequence>
<dbReference type="Pfam" id="PF04290">
    <property type="entry name" value="DctQ"/>
    <property type="match status" value="1"/>
</dbReference>
<gene>
    <name evidence="11" type="ORF">GCM10011505_16180</name>
</gene>
<evidence type="ECO:0000256" key="7">
    <source>
        <dbReference type="ARBA" id="ARBA00023136"/>
    </source>
</evidence>
<dbReference type="EMBL" id="BMDZ01000013">
    <property type="protein sequence ID" value="GGB35482.1"/>
    <property type="molecule type" value="Genomic_DNA"/>
</dbReference>
<comment type="subunit">
    <text evidence="9">The complex comprises the extracytoplasmic solute receptor protein and the two transmembrane proteins.</text>
</comment>
<name>A0ABQ1IFB2_9PROT</name>
<feature type="transmembrane region" description="Helical" evidence="9">
    <location>
        <begin position="102"/>
        <end position="124"/>
    </location>
</feature>
<comment type="function">
    <text evidence="9">Part of the tripartite ATP-independent periplasmic (TRAP) transport system.</text>
</comment>
<evidence type="ECO:0000313" key="11">
    <source>
        <dbReference type="EMBL" id="GGB35482.1"/>
    </source>
</evidence>
<organism evidence="11 12">
    <name type="scientific">Tistrella bauzanensis</name>
    <dbReference type="NCBI Taxonomy" id="657419"/>
    <lineage>
        <taxon>Bacteria</taxon>
        <taxon>Pseudomonadati</taxon>
        <taxon>Pseudomonadota</taxon>
        <taxon>Alphaproteobacteria</taxon>
        <taxon>Geminicoccales</taxon>
        <taxon>Geminicoccaceae</taxon>
        <taxon>Tistrella</taxon>
    </lineage>
</organism>
<evidence type="ECO:0000313" key="12">
    <source>
        <dbReference type="Proteomes" id="UP000603352"/>
    </source>
</evidence>
<evidence type="ECO:0000256" key="4">
    <source>
        <dbReference type="ARBA" id="ARBA00022519"/>
    </source>
</evidence>
<feature type="domain" description="Tripartite ATP-independent periplasmic transporters DctQ component" evidence="10">
    <location>
        <begin position="41"/>
        <end position="166"/>
    </location>
</feature>
<accession>A0ABQ1IFB2</accession>
<keyword evidence="4 9" id="KW-0997">Cell inner membrane</keyword>
<dbReference type="InterPro" id="IPR055348">
    <property type="entry name" value="DctQ"/>
</dbReference>
<evidence type="ECO:0000256" key="8">
    <source>
        <dbReference type="ARBA" id="ARBA00038436"/>
    </source>
</evidence>
<keyword evidence="3" id="KW-1003">Cell membrane</keyword>
<comment type="similarity">
    <text evidence="8 9">Belongs to the TRAP transporter small permease family.</text>
</comment>
<evidence type="ECO:0000256" key="3">
    <source>
        <dbReference type="ARBA" id="ARBA00022475"/>
    </source>
</evidence>
<evidence type="ECO:0000256" key="9">
    <source>
        <dbReference type="RuleBase" id="RU369079"/>
    </source>
</evidence>
<evidence type="ECO:0000256" key="1">
    <source>
        <dbReference type="ARBA" id="ARBA00004429"/>
    </source>
</evidence>
<feature type="transmembrane region" description="Helical" evidence="9">
    <location>
        <begin position="144"/>
        <end position="165"/>
    </location>
</feature>
<keyword evidence="7 9" id="KW-0472">Membrane</keyword>